<evidence type="ECO:0000313" key="1">
    <source>
        <dbReference type="EMBL" id="NIJ52279.1"/>
    </source>
</evidence>
<dbReference type="EMBL" id="JAASQJ010000001">
    <property type="protein sequence ID" value="NIJ52279.1"/>
    <property type="molecule type" value="Genomic_DNA"/>
</dbReference>
<sequence length="224" mass="25154">MKEAVIVLLLITGLPAFLYGCNGPGPDTIVAQRSPLLLKGSLLFSNRLIGGQVGLGRMLSWKEKHISKHSGKQKITSKQTVLYGNMVYYDHPGLHRNWMLTAQYDMYRFNKKGFYTEFTPLLGVSRTFLPGTTYKVDDAGNVSILKLAGNWTLTGGFGLGAGKYFTNSGPLKTISLKLITQVFYPNFRFIAFKPHLELNTAWQLSKMQTHVNKRIKLKYSNGKK</sequence>
<dbReference type="Proteomes" id="UP001179181">
    <property type="component" value="Unassembled WGS sequence"/>
</dbReference>
<proteinExistence type="predicted"/>
<reference evidence="1 2" key="1">
    <citation type="submission" date="2020-03" db="EMBL/GenBank/DDBJ databases">
        <title>Genomic Encyclopedia of Type Strains, Phase IV (KMG-IV): sequencing the most valuable type-strain genomes for metagenomic binning, comparative biology and taxonomic classification.</title>
        <authorList>
            <person name="Goeker M."/>
        </authorList>
    </citation>
    <scope>NUCLEOTIDE SEQUENCE [LARGE SCALE GENOMIC DNA]</scope>
    <source>
        <strain evidence="1 2">DSM 102865</strain>
    </source>
</reference>
<dbReference type="PROSITE" id="PS51257">
    <property type="entry name" value="PROKAR_LIPOPROTEIN"/>
    <property type="match status" value="1"/>
</dbReference>
<evidence type="ECO:0000313" key="2">
    <source>
        <dbReference type="Proteomes" id="UP001179181"/>
    </source>
</evidence>
<protein>
    <submittedName>
        <fullName evidence="1">Uncharacterized protein</fullName>
    </submittedName>
</protein>
<dbReference type="RefSeq" id="WP_167268464.1">
    <property type="nucleotide sequence ID" value="NZ_JAASQJ010000001.1"/>
</dbReference>
<accession>A0ABX0UGY7</accession>
<organism evidence="1 2">
    <name type="scientific">Dyadobacter arcticus</name>
    <dbReference type="NCBI Taxonomy" id="1078754"/>
    <lineage>
        <taxon>Bacteria</taxon>
        <taxon>Pseudomonadati</taxon>
        <taxon>Bacteroidota</taxon>
        <taxon>Cytophagia</taxon>
        <taxon>Cytophagales</taxon>
        <taxon>Spirosomataceae</taxon>
        <taxon>Dyadobacter</taxon>
    </lineage>
</organism>
<comment type="caution">
    <text evidence="1">The sequence shown here is derived from an EMBL/GenBank/DDBJ whole genome shotgun (WGS) entry which is preliminary data.</text>
</comment>
<gene>
    <name evidence="1" type="ORF">FHS68_001435</name>
</gene>
<keyword evidence="2" id="KW-1185">Reference proteome</keyword>
<name>A0ABX0UGY7_9BACT</name>